<feature type="coiled-coil region" evidence="1">
    <location>
        <begin position="423"/>
        <end position="450"/>
    </location>
</feature>
<dbReference type="Proteomes" id="UP000628984">
    <property type="component" value="Unassembled WGS sequence"/>
</dbReference>
<evidence type="ECO:0008006" key="4">
    <source>
        <dbReference type="Google" id="ProtNLM"/>
    </source>
</evidence>
<sequence length="677" mass="69961">MAQSAESALIVRMEATLKKFEAQMAKAQGLTNRTAKGMEDRMATMNRNIARNAERAGEAIGRAGGRTMMIQNASFQLQDFAVQVAAGTSASQALGQQLPQLLGGFGAFGAAAGAAVAILGPLVGSLFETGASAGDASAALKRLSDATDGLRSMTEMSSEDIIKRYGAITEELELVLNKKQELAEFEAREAARGAISGLADNGIISAAAQVRELQQRLAEYEAMSVDEARALGIGVADNILLANESIGVITESLGLTVEEIYRVSDALEAWSSANSLYEQADAASAVLAAISGTSLETSEWGKSLADAALQLYATRDAAADALVSMDKIRAAAAALLDSVPGSDWLDDAIKSAAGLAATLWDAAKAKAAATDAPVVTDDRREAILENRAGVNEARGIRLERTQSAWLDAGKSTGGGRGGKAASKDDYAAAVERLQQQIEAFTLEAEAVSASADSHLKYGDAADYAKKKAELLIAAQKEGKAVTPELSAEIEKQAAAYAEAAQRAEDARDKISAMQQQAARGRDALGDVFGAILEGSDAAKQALANLLMEIAKIQMQKAGLGLIDAAGGGGIVSWLGGLLSFDGGGYTGKGGRSGGLDGKGGFPALLHPNETVIDHTKAASAQPQGLVVTAYSDEGVILRVARQAARGEVQGAAPTIVRQSVSATGRAMASTKKFGRII</sequence>
<dbReference type="RefSeq" id="WP_189632606.1">
    <property type="nucleotide sequence ID" value="NZ_BMYQ01000001.1"/>
</dbReference>
<evidence type="ECO:0000313" key="3">
    <source>
        <dbReference type="Proteomes" id="UP000628984"/>
    </source>
</evidence>
<reference evidence="2" key="1">
    <citation type="journal article" date="2014" name="Int. J. Syst. Evol. Microbiol.">
        <title>Complete genome sequence of Corynebacterium casei LMG S-19264T (=DSM 44701T), isolated from a smear-ripened cheese.</title>
        <authorList>
            <consortium name="US DOE Joint Genome Institute (JGI-PGF)"/>
            <person name="Walter F."/>
            <person name="Albersmeier A."/>
            <person name="Kalinowski J."/>
            <person name="Ruckert C."/>
        </authorList>
    </citation>
    <scope>NUCLEOTIDE SEQUENCE</scope>
    <source>
        <strain evidence="2">KCTC 23714</strain>
    </source>
</reference>
<comment type="caution">
    <text evidence="2">The sequence shown here is derived from an EMBL/GenBank/DDBJ whole genome shotgun (WGS) entry which is preliminary data.</text>
</comment>
<protein>
    <recommendedName>
        <fullName evidence="4">Bacteriophage tail tape measure N-terminal domain-containing protein</fullName>
    </recommendedName>
</protein>
<keyword evidence="1" id="KW-0175">Coiled coil</keyword>
<name>A0A918INA1_9RHOB</name>
<accession>A0A918INA1</accession>
<evidence type="ECO:0000256" key="1">
    <source>
        <dbReference type="SAM" id="Coils"/>
    </source>
</evidence>
<feature type="coiled-coil region" evidence="1">
    <location>
        <begin position="486"/>
        <end position="555"/>
    </location>
</feature>
<dbReference type="AlphaFoldDB" id="A0A918INA1"/>
<dbReference type="EMBL" id="BMYQ01000001">
    <property type="protein sequence ID" value="GGW23965.1"/>
    <property type="molecule type" value="Genomic_DNA"/>
</dbReference>
<evidence type="ECO:0000313" key="2">
    <source>
        <dbReference type="EMBL" id="GGW23965.1"/>
    </source>
</evidence>
<reference evidence="2" key="2">
    <citation type="submission" date="2020-09" db="EMBL/GenBank/DDBJ databases">
        <authorList>
            <person name="Sun Q."/>
            <person name="Kim S."/>
        </authorList>
    </citation>
    <scope>NUCLEOTIDE SEQUENCE</scope>
    <source>
        <strain evidence="2">KCTC 23714</strain>
    </source>
</reference>
<organism evidence="2 3">
    <name type="scientific">Gemmobacter lanyuensis</name>
    <dbReference type="NCBI Taxonomy" id="1054497"/>
    <lineage>
        <taxon>Bacteria</taxon>
        <taxon>Pseudomonadati</taxon>
        <taxon>Pseudomonadota</taxon>
        <taxon>Alphaproteobacteria</taxon>
        <taxon>Rhodobacterales</taxon>
        <taxon>Paracoccaceae</taxon>
        <taxon>Gemmobacter</taxon>
    </lineage>
</organism>
<proteinExistence type="predicted"/>
<keyword evidence="3" id="KW-1185">Reference proteome</keyword>
<feature type="coiled-coil region" evidence="1">
    <location>
        <begin position="203"/>
        <end position="230"/>
    </location>
</feature>
<gene>
    <name evidence="2" type="ORF">GCM10011452_09170</name>
</gene>